<dbReference type="PIRSF" id="PIRSF004161">
    <property type="entry name" value="Microvir_J"/>
    <property type="match status" value="1"/>
</dbReference>
<reference evidence="7 8" key="1">
    <citation type="submission" date="2012-11" db="EMBL/GenBank/DDBJ databases">
        <authorList>
            <person name="Sackman A.M."/>
            <person name="Rokyta D.R."/>
        </authorList>
    </citation>
    <scope>NUCLEOTIDE SEQUENCE [LARGE SCALE GENOMIC DNA]</scope>
</reference>
<name>L7TJJ4_9VIRU</name>
<evidence type="ECO:0000256" key="6">
    <source>
        <dbReference type="SAM" id="MobiDB-lite"/>
    </source>
</evidence>
<dbReference type="EMBL" id="KC237308">
    <property type="protein sequence ID" value="AGC34606.1"/>
    <property type="molecule type" value="Genomic_DNA"/>
</dbReference>
<accession>L7TJJ4</accession>
<evidence type="ECO:0000256" key="2">
    <source>
        <dbReference type="ARBA" id="ARBA00022561"/>
    </source>
</evidence>
<evidence type="ECO:0000256" key="1">
    <source>
        <dbReference type="ARBA" id="ARBA00004328"/>
    </source>
</evidence>
<dbReference type="GO" id="GO:0003677">
    <property type="term" value="F:DNA binding"/>
    <property type="evidence" value="ECO:0007669"/>
    <property type="project" value="UniProtKB-KW"/>
</dbReference>
<evidence type="ECO:0000313" key="7">
    <source>
        <dbReference type="EMBL" id="AGC34606.1"/>
    </source>
</evidence>
<gene>
    <name evidence="7" type="primary">J</name>
    <name evidence="7" type="ORF">CIV2_0008</name>
</gene>
<dbReference type="GO" id="GO:0019028">
    <property type="term" value="C:viral capsid"/>
    <property type="evidence" value="ECO:0007669"/>
    <property type="project" value="UniProtKB-KW"/>
</dbReference>
<dbReference type="Pfam" id="PF04726">
    <property type="entry name" value="Microvir_J"/>
    <property type="match status" value="1"/>
</dbReference>
<protein>
    <recommendedName>
        <fullName evidence="5">J protein</fullName>
    </recommendedName>
</protein>
<proteinExistence type="predicted"/>
<keyword evidence="2" id="KW-0167">Capsid protein</keyword>
<dbReference type="Proteomes" id="UP000011155">
    <property type="component" value="Segment"/>
</dbReference>
<dbReference type="InterPro" id="IPR006815">
    <property type="entry name" value="Microvir_J-like"/>
</dbReference>
<organism evidence="7 8">
    <name type="scientific">Enterobacteria phage ID204 Moscow/ID</name>
    <dbReference type="NCBI Taxonomy" id="1273714"/>
    <lineage>
        <taxon>Viruses</taxon>
        <taxon>Monodnaviria</taxon>
        <taxon>Sangervirae</taxon>
        <taxon>Phixviricota</taxon>
        <taxon>Malgrandaviricetes</taxon>
        <taxon>Petitvirales</taxon>
        <taxon>Microviridae</taxon>
        <taxon>Bullavirinae</taxon>
        <taxon>Gequatrovirus</taxon>
        <taxon>Gequatrovirus talmos</taxon>
    </lineage>
</organism>
<feature type="compositionally biased region" description="Basic residues" evidence="6">
    <location>
        <begin position="1"/>
        <end position="15"/>
    </location>
</feature>
<evidence type="ECO:0000256" key="4">
    <source>
        <dbReference type="ARBA" id="ARBA00023125"/>
    </source>
</evidence>
<feature type="region of interest" description="Disordered" evidence="6">
    <location>
        <begin position="1"/>
        <end position="26"/>
    </location>
</feature>
<evidence type="ECO:0000256" key="5">
    <source>
        <dbReference type="ARBA" id="ARBA00030886"/>
    </source>
</evidence>
<keyword evidence="4" id="KW-0238">DNA-binding</keyword>
<evidence type="ECO:0000313" key="8">
    <source>
        <dbReference type="Proteomes" id="UP000011155"/>
    </source>
</evidence>
<evidence type="ECO:0000256" key="3">
    <source>
        <dbReference type="ARBA" id="ARBA00022844"/>
    </source>
</evidence>
<keyword evidence="3" id="KW-0946">Virion</keyword>
<sequence>MAKGSRRRSPSRSKGARLWYVGGTQF</sequence>
<comment type="subcellular location">
    <subcellularLocation>
        <location evidence="1">Virion</location>
    </subcellularLocation>
</comment>